<name>A0A9P6LMN3_9PEZI</name>
<evidence type="ECO:0008006" key="5">
    <source>
        <dbReference type="Google" id="ProtNLM"/>
    </source>
</evidence>
<comment type="caution">
    <text evidence="3">The sequence shown here is derived from an EMBL/GenBank/DDBJ whole genome shotgun (WGS) entry which is preliminary data.</text>
</comment>
<evidence type="ECO:0000313" key="3">
    <source>
        <dbReference type="EMBL" id="KAF9881684.1"/>
    </source>
</evidence>
<protein>
    <recommendedName>
        <fullName evidence="5">Secreted protein</fullName>
    </recommendedName>
</protein>
<keyword evidence="4" id="KW-1185">Reference proteome</keyword>
<feature type="chain" id="PRO_5040441268" description="Secreted protein" evidence="2">
    <location>
        <begin position="20"/>
        <end position="83"/>
    </location>
</feature>
<reference evidence="3" key="2">
    <citation type="submission" date="2020-11" db="EMBL/GenBank/DDBJ databases">
        <title>Whole genome sequencing of Colletotrichum sp.</title>
        <authorList>
            <person name="Li H."/>
        </authorList>
    </citation>
    <scope>NUCLEOTIDE SEQUENCE</scope>
    <source>
        <strain evidence="3">CkLH20</strain>
    </source>
</reference>
<evidence type="ECO:0000313" key="4">
    <source>
        <dbReference type="Proteomes" id="UP000781932"/>
    </source>
</evidence>
<gene>
    <name evidence="3" type="ORF">CkaCkLH20_00830</name>
</gene>
<feature type="region of interest" description="Disordered" evidence="1">
    <location>
        <begin position="29"/>
        <end position="48"/>
    </location>
</feature>
<dbReference type="AlphaFoldDB" id="A0A9P6LMN3"/>
<dbReference type="EMBL" id="JAATWM020000002">
    <property type="protein sequence ID" value="KAF9881684.1"/>
    <property type="molecule type" value="Genomic_DNA"/>
</dbReference>
<reference evidence="3" key="1">
    <citation type="submission" date="2020-03" db="EMBL/GenBank/DDBJ databases">
        <authorList>
            <person name="He L."/>
        </authorList>
    </citation>
    <scope>NUCLEOTIDE SEQUENCE</scope>
    <source>
        <strain evidence="3">CkLH20</strain>
    </source>
</reference>
<feature type="compositionally biased region" description="Polar residues" evidence="1">
    <location>
        <begin position="29"/>
        <end position="39"/>
    </location>
</feature>
<sequence>MHLFMILLASGLATTPVLAAPIERQTSIESRWTTASPAITSKGDEEPTDAVDTIAVKSRWVASSPAITSKGDEGPVADSEATE</sequence>
<accession>A0A9P6LMN3</accession>
<feature type="region of interest" description="Disordered" evidence="1">
    <location>
        <begin position="64"/>
        <end position="83"/>
    </location>
</feature>
<proteinExistence type="predicted"/>
<evidence type="ECO:0000256" key="1">
    <source>
        <dbReference type="SAM" id="MobiDB-lite"/>
    </source>
</evidence>
<dbReference type="GeneID" id="62156624"/>
<organism evidence="3 4">
    <name type="scientific">Colletotrichum karsti</name>
    <dbReference type="NCBI Taxonomy" id="1095194"/>
    <lineage>
        <taxon>Eukaryota</taxon>
        <taxon>Fungi</taxon>
        <taxon>Dikarya</taxon>
        <taxon>Ascomycota</taxon>
        <taxon>Pezizomycotina</taxon>
        <taxon>Sordariomycetes</taxon>
        <taxon>Hypocreomycetidae</taxon>
        <taxon>Glomerellales</taxon>
        <taxon>Glomerellaceae</taxon>
        <taxon>Colletotrichum</taxon>
        <taxon>Colletotrichum boninense species complex</taxon>
    </lineage>
</organism>
<evidence type="ECO:0000256" key="2">
    <source>
        <dbReference type="SAM" id="SignalP"/>
    </source>
</evidence>
<keyword evidence="2" id="KW-0732">Signal</keyword>
<dbReference type="RefSeq" id="XP_038751145.1">
    <property type="nucleotide sequence ID" value="XM_038883550.1"/>
</dbReference>
<dbReference type="Proteomes" id="UP000781932">
    <property type="component" value="Unassembled WGS sequence"/>
</dbReference>
<feature type="signal peptide" evidence="2">
    <location>
        <begin position="1"/>
        <end position="19"/>
    </location>
</feature>